<keyword evidence="6" id="KW-0055">Arginine biosynthesis</keyword>
<name>A0ABU1IP93_9BACL</name>
<evidence type="ECO:0000313" key="7">
    <source>
        <dbReference type="EMBL" id="MDR6225580.1"/>
    </source>
</evidence>
<dbReference type="InterPro" id="IPR002813">
    <property type="entry name" value="Arg_biosynth_ArgJ"/>
</dbReference>
<reference evidence="7 8" key="1">
    <citation type="submission" date="2023-07" db="EMBL/GenBank/DDBJ databases">
        <title>Genomic Encyclopedia of Type Strains, Phase IV (KMG-IV): sequencing the most valuable type-strain genomes for metagenomic binning, comparative biology and taxonomic classification.</title>
        <authorList>
            <person name="Goeker M."/>
        </authorList>
    </citation>
    <scope>NUCLEOTIDE SEQUENCE [LARGE SCALE GENOMIC DNA]</scope>
    <source>
        <strain evidence="7 8">DSM 45903</strain>
    </source>
</reference>
<keyword evidence="6" id="KW-0028">Amino-acid biosynthesis</keyword>
<keyword evidence="4 6" id="KW-0068">Autocatalytic cleavage</keyword>
<organism evidence="7 8">
    <name type="scientific">Desmospora profundinema</name>
    <dbReference type="NCBI Taxonomy" id="1571184"/>
    <lineage>
        <taxon>Bacteria</taxon>
        <taxon>Bacillati</taxon>
        <taxon>Bacillota</taxon>
        <taxon>Bacilli</taxon>
        <taxon>Bacillales</taxon>
        <taxon>Thermoactinomycetaceae</taxon>
        <taxon>Desmospora</taxon>
    </lineage>
</organism>
<evidence type="ECO:0000256" key="2">
    <source>
        <dbReference type="ARBA" id="ARBA00011475"/>
    </source>
</evidence>
<dbReference type="NCBIfam" id="TIGR00120">
    <property type="entry name" value="ArgJ"/>
    <property type="match status" value="1"/>
</dbReference>
<keyword evidence="3 6" id="KW-0808">Transferase</keyword>
<dbReference type="GO" id="GO:0004358">
    <property type="term" value="F:L-glutamate N-acetyltransferase activity, acting on acetyl-L-ornithine as donor"/>
    <property type="evidence" value="ECO:0007669"/>
    <property type="project" value="UniProtKB-EC"/>
</dbReference>
<dbReference type="RefSeq" id="WP_374709336.1">
    <property type="nucleotide sequence ID" value="NZ_JAVDQG010000003.1"/>
</dbReference>
<feature type="binding site" evidence="6">
    <location>
        <position position="291"/>
    </location>
    <ligand>
        <name>substrate</name>
    </ligand>
</feature>
<keyword evidence="8" id="KW-1185">Reference proteome</keyword>
<comment type="similarity">
    <text evidence="1 6">Belongs to the ArgJ family.</text>
</comment>
<feature type="active site" description="Nucleophile" evidence="6">
    <location>
        <position position="205"/>
    </location>
</feature>
<feature type="binding site" evidence="6">
    <location>
        <position position="418"/>
    </location>
    <ligand>
        <name>substrate</name>
    </ligand>
</feature>
<proteinExistence type="inferred from homology"/>
<comment type="catalytic activity">
    <reaction evidence="6">
        <text>N(2)-acetyl-L-ornithine + L-glutamate = N-acetyl-L-glutamate + L-ornithine</text>
        <dbReference type="Rhea" id="RHEA:15349"/>
        <dbReference type="ChEBI" id="CHEBI:29985"/>
        <dbReference type="ChEBI" id="CHEBI:44337"/>
        <dbReference type="ChEBI" id="CHEBI:46911"/>
        <dbReference type="ChEBI" id="CHEBI:57805"/>
        <dbReference type="EC" id="2.3.1.35"/>
    </reaction>
</comment>
<gene>
    <name evidence="6" type="primary">argJ</name>
    <name evidence="7" type="ORF">JOE21_001578</name>
</gene>
<sequence length="418" mass="44483">MERLDMKVITNRDEAEVQAAPVPMITSPRGFTAAGLHAGIKRKRKDLGLLWCQVPAAAAAVYTTNAFQAPPLGVTREGLAASQGRMQALLVNSGNANACTGEQGWLDAREMRRVCAVELGISESLVGVASTGVIGERLPIGRIVGSLPRLTASLTQEGDQDFGAALLTTDTFPKTAEVRLTVSGREVRIAGAAKGSGMIHPNMATMLAFLTTDAVIEPPVLQRLLKEVTDESFNMITVDGDSSTNDMVSVMASGLAAHPTLDETHPDWERFRAAFAEVCRRLAQMIARDGEGATKLVEVTVRGAETLEGARQAAKTVVGSSLVKTAVFGADPNWGRLLCALGYCGTQVNPDLVDLWVGDHLLVHRGLAVPGAEEAAKETFLGDKVPFVLDLHQGTAAATAWGCDLTYDYVRINASYRT</sequence>
<comment type="subcellular location">
    <subcellularLocation>
        <location evidence="6">Cytoplasm</location>
    </subcellularLocation>
</comment>
<dbReference type="Pfam" id="PF01960">
    <property type="entry name" value="ArgJ"/>
    <property type="match status" value="1"/>
</dbReference>
<comment type="subunit">
    <text evidence="2 6">Heterotetramer of two alpha and two beta chains.</text>
</comment>
<dbReference type="Proteomes" id="UP001185012">
    <property type="component" value="Unassembled WGS sequence"/>
</dbReference>
<keyword evidence="6" id="KW-0511">Multifunctional enzyme</keyword>
<evidence type="ECO:0000313" key="8">
    <source>
        <dbReference type="Proteomes" id="UP001185012"/>
    </source>
</evidence>
<comment type="catalytic activity">
    <reaction evidence="6">
        <text>L-glutamate + acetyl-CoA = N-acetyl-L-glutamate + CoA + H(+)</text>
        <dbReference type="Rhea" id="RHEA:24292"/>
        <dbReference type="ChEBI" id="CHEBI:15378"/>
        <dbReference type="ChEBI" id="CHEBI:29985"/>
        <dbReference type="ChEBI" id="CHEBI:44337"/>
        <dbReference type="ChEBI" id="CHEBI:57287"/>
        <dbReference type="ChEBI" id="CHEBI:57288"/>
        <dbReference type="EC" id="2.3.1.1"/>
    </reaction>
</comment>
<accession>A0ABU1IP93</accession>
<dbReference type="InterPro" id="IPR042195">
    <property type="entry name" value="ArgJ_beta_C"/>
</dbReference>
<dbReference type="InterPro" id="IPR016117">
    <property type="entry name" value="ArgJ-like_dom_sf"/>
</dbReference>
<evidence type="ECO:0000256" key="6">
    <source>
        <dbReference type="HAMAP-Rule" id="MF_01106"/>
    </source>
</evidence>
<comment type="caution">
    <text evidence="7">The sequence shown here is derived from an EMBL/GenBank/DDBJ whole genome shotgun (WGS) entry which is preliminary data.</text>
</comment>
<dbReference type="EC" id="2.3.1.1" evidence="6"/>
<protein>
    <recommendedName>
        <fullName evidence="6">Arginine biosynthesis bifunctional protein ArgJ</fullName>
    </recommendedName>
    <domain>
        <recommendedName>
            <fullName evidence="6">Glutamate N-acetyltransferase</fullName>
            <ecNumber evidence="6">2.3.1.35</ecNumber>
        </recommendedName>
        <alternativeName>
            <fullName evidence="6">Ornithine acetyltransferase</fullName>
            <shortName evidence="6">OATase</shortName>
        </alternativeName>
        <alternativeName>
            <fullName evidence="6">Ornithine transacetylase</fullName>
        </alternativeName>
    </domain>
    <domain>
        <recommendedName>
            <fullName evidence="6">Amino-acid acetyltransferase</fullName>
            <ecNumber evidence="6">2.3.1.1</ecNumber>
        </recommendedName>
        <alternativeName>
            <fullName evidence="6">N-acetylglutamate synthase</fullName>
            <shortName evidence="6">AGSase</shortName>
        </alternativeName>
    </domain>
    <component>
        <recommendedName>
            <fullName evidence="6">Arginine biosynthesis bifunctional protein ArgJ alpha chain</fullName>
        </recommendedName>
    </component>
    <component>
        <recommendedName>
            <fullName evidence="6">Arginine biosynthesis bifunctional protein ArgJ beta chain</fullName>
        </recommendedName>
    </component>
</protein>
<feature type="site" description="Cleavage; by autolysis" evidence="6">
    <location>
        <begin position="204"/>
        <end position="205"/>
    </location>
</feature>
<dbReference type="SUPFAM" id="SSF56266">
    <property type="entry name" value="DmpA/ArgJ-like"/>
    <property type="match status" value="1"/>
</dbReference>
<dbReference type="PANTHER" id="PTHR23100:SF0">
    <property type="entry name" value="ARGININE BIOSYNTHESIS BIFUNCTIONAL PROTEIN ARGJ, MITOCHONDRIAL"/>
    <property type="match status" value="1"/>
</dbReference>
<comment type="pathway">
    <text evidence="6">Amino-acid biosynthesis; L-arginine biosynthesis; L-ornithine and N-acetyl-L-glutamate from L-glutamate and N(2)-acetyl-L-ornithine (cyclic): step 1/1.</text>
</comment>
<feature type="binding site" evidence="6">
    <location>
        <position position="168"/>
    </location>
    <ligand>
        <name>substrate</name>
    </ligand>
</feature>
<dbReference type="PANTHER" id="PTHR23100">
    <property type="entry name" value="ARGININE BIOSYNTHESIS BIFUNCTIONAL PROTEIN ARGJ"/>
    <property type="match status" value="1"/>
</dbReference>
<evidence type="ECO:0000256" key="5">
    <source>
        <dbReference type="ARBA" id="ARBA00023315"/>
    </source>
</evidence>
<feature type="chain" id="PRO_5044943875" description="Arginine biosynthesis bifunctional protein ArgJ beta chain" evidence="6">
    <location>
        <begin position="205"/>
        <end position="418"/>
    </location>
</feature>
<feature type="binding site" evidence="6">
    <location>
        <position position="194"/>
    </location>
    <ligand>
        <name>substrate</name>
    </ligand>
</feature>
<dbReference type="EMBL" id="JAVDQG010000003">
    <property type="protein sequence ID" value="MDR6225580.1"/>
    <property type="molecule type" value="Genomic_DNA"/>
</dbReference>
<feature type="site" description="Involved in the stabilization of negative charge on the oxyanion by the formation of the oxyanion hole" evidence="6">
    <location>
        <position position="132"/>
    </location>
</feature>
<evidence type="ECO:0000256" key="1">
    <source>
        <dbReference type="ARBA" id="ARBA00006774"/>
    </source>
</evidence>
<evidence type="ECO:0000256" key="4">
    <source>
        <dbReference type="ARBA" id="ARBA00022813"/>
    </source>
</evidence>
<keyword evidence="6" id="KW-0963">Cytoplasm</keyword>
<keyword evidence="5 6" id="KW-0012">Acyltransferase</keyword>
<dbReference type="CDD" id="cd02152">
    <property type="entry name" value="OAT"/>
    <property type="match status" value="1"/>
</dbReference>
<dbReference type="Gene3D" id="3.30.2330.10">
    <property type="entry name" value="arginine biosynthesis bifunctional protein suprefamily"/>
    <property type="match status" value="1"/>
</dbReference>
<dbReference type="Gene3D" id="3.10.20.340">
    <property type="entry name" value="ArgJ beta chain, C-terminal domain"/>
    <property type="match status" value="1"/>
</dbReference>
<feature type="binding site" evidence="6">
    <location>
        <position position="413"/>
    </location>
    <ligand>
        <name>substrate</name>
    </ligand>
</feature>
<dbReference type="Gene3D" id="3.60.70.12">
    <property type="entry name" value="L-amino peptidase D-ALA esterase/amidase"/>
    <property type="match status" value="1"/>
</dbReference>
<feature type="chain" id="PRO_5044943874" description="Arginine biosynthesis bifunctional protein ArgJ alpha chain" evidence="6">
    <location>
        <begin position="1"/>
        <end position="204"/>
    </location>
</feature>
<feature type="binding site" evidence="6">
    <location>
        <position position="205"/>
    </location>
    <ligand>
        <name>substrate</name>
    </ligand>
</feature>
<comment type="pathway">
    <text evidence="6">Amino-acid biosynthesis; L-arginine biosynthesis; N(2)-acetyl-L-ornithine from L-glutamate: step 1/4.</text>
</comment>
<evidence type="ECO:0000256" key="3">
    <source>
        <dbReference type="ARBA" id="ARBA00022679"/>
    </source>
</evidence>
<comment type="function">
    <text evidence="6">Catalyzes two activities which are involved in the cyclic version of arginine biosynthesis: the synthesis of N-acetylglutamate from glutamate and acetyl-CoA as the acetyl donor, and of ornithine by transacetylation between N(2)-acetylornithine and glutamate.</text>
</comment>
<dbReference type="NCBIfam" id="NF003802">
    <property type="entry name" value="PRK05388.1"/>
    <property type="match status" value="1"/>
</dbReference>
<dbReference type="EC" id="2.3.1.35" evidence="6"/>
<dbReference type="HAMAP" id="MF_01106">
    <property type="entry name" value="ArgJ"/>
    <property type="match status" value="1"/>
</dbReference>
<feature type="site" description="Involved in the stabilization of negative charge on the oxyanion by the formation of the oxyanion hole" evidence="6">
    <location>
        <position position="131"/>
    </location>
</feature>